<feature type="compositionally biased region" description="Basic residues" evidence="7">
    <location>
        <begin position="833"/>
        <end position="845"/>
    </location>
</feature>
<evidence type="ECO:0000256" key="2">
    <source>
        <dbReference type="ARBA" id="ARBA00008911"/>
    </source>
</evidence>
<comment type="caution">
    <text evidence="9">The sequence shown here is derived from an EMBL/GenBank/DDBJ whole genome shotgun (WGS) entry which is preliminary data.</text>
</comment>
<evidence type="ECO:0000259" key="8">
    <source>
        <dbReference type="Pfam" id="PF00339"/>
    </source>
</evidence>
<feature type="compositionally biased region" description="Pro residues" evidence="7">
    <location>
        <begin position="817"/>
        <end position="828"/>
    </location>
</feature>
<dbReference type="InterPro" id="IPR011021">
    <property type="entry name" value="Arrestin-like_N"/>
</dbReference>
<accession>A0A9P8A545</accession>
<dbReference type="EMBL" id="JAIFTL010000065">
    <property type="protein sequence ID" value="KAG9324512.1"/>
    <property type="molecule type" value="Genomic_DNA"/>
</dbReference>
<keyword evidence="5" id="KW-0104">Cadmium</keyword>
<feature type="binding site" evidence="5">
    <location>
        <position position="425"/>
    </location>
    <ligand>
        <name>Mn(2+)</name>
        <dbReference type="ChEBI" id="CHEBI:29035"/>
    </ligand>
</feature>
<feature type="binding site" evidence="5">
    <location>
        <position position="320"/>
    </location>
    <ligand>
        <name>phosphoenolpyruvate</name>
        <dbReference type="ChEBI" id="CHEBI:58702"/>
    </ligand>
</feature>
<proteinExistence type="inferred from homology"/>
<comment type="pathway">
    <text evidence="1 6">Metabolic intermediate biosynthesis; chorismate biosynthesis; chorismate from D-erythrose 4-phosphate and phosphoenolpyruvate: step 1/7.</text>
</comment>
<dbReference type="Pfam" id="PF00339">
    <property type="entry name" value="Arrestin_N"/>
    <property type="match status" value="1"/>
</dbReference>
<evidence type="ECO:0000313" key="10">
    <source>
        <dbReference type="Proteomes" id="UP000717515"/>
    </source>
</evidence>
<dbReference type="Gene3D" id="2.60.40.640">
    <property type="match status" value="2"/>
</dbReference>
<dbReference type="GO" id="GO:0008652">
    <property type="term" value="P:amino acid biosynthetic process"/>
    <property type="evidence" value="ECO:0007669"/>
    <property type="project" value="UniProtKB-KW"/>
</dbReference>
<keyword evidence="5" id="KW-0464">Manganese</keyword>
<evidence type="ECO:0000256" key="4">
    <source>
        <dbReference type="ARBA" id="ARBA00047508"/>
    </source>
</evidence>
<keyword evidence="5" id="KW-0170">Cobalt</keyword>
<evidence type="ECO:0000256" key="1">
    <source>
        <dbReference type="ARBA" id="ARBA00004688"/>
    </source>
</evidence>
<evidence type="ECO:0000313" key="9">
    <source>
        <dbReference type="EMBL" id="KAG9324512.1"/>
    </source>
</evidence>
<keyword evidence="6" id="KW-0028">Amino-acid biosynthesis</keyword>
<organism evidence="9 10">
    <name type="scientific">Mortierella alpina</name>
    <name type="common">Oleaginous fungus</name>
    <name type="synonym">Mortierella renispora</name>
    <dbReference type="NCBI Taxonomy" id="64518"/>
    <lineage>
        <taxon>Eukaryota</taxon>
        <taxon>Fungi</taxon>
        <taxon>Fungi incertae sedis</taxon>
        <taxon>Mucoromycota</taxon>
        <taxon>Mortierellomycotina</taxon>
        <taxon>Mortierellomycetes</taxon>
        <taxon>Mortierellales</taxon>
        <taxon>Mortierellaceae</taxon>
        <taxon>Mortierella</taxon>
    </lineage>
</organism>
<comment type="cofactor">
    <cofactor evidence="5">
        <name>Mn(2+)</name>
        <dbReference type="ChEBI" id="CHEBI:29035"/>
    </cofactor>
    <cofactor evidence="5">
        <name>Co(2+)</name>
        <dbReference type="ChEBI" id="CHEBI:48828"/>
    </cofactor>
    <cofactor evidence="5">
        <name>Cd(2+)</name>
        <dbReference type="ChEBI" id="CHEBI:48775"/>
    </cofactor>
    <text evidence="5">Binds 1 divalent cation per subunit. The enzyme is active with manganese, cobalt or cadmium ions.</text>
</comment>
<sequence length="1241" mass="140292">MSFPSSRSISPVQATTIVAAKDWSPTSWQSKPIKQDVDYPDQAHLNKVLEKIGRLPPMVVPGEIHRLRQQLADVALGKAFLLQGGDCAELFDYCAQSPIEAKLKVLLQMSLVLVWGARMPVVRIARMAGQYAKPRSKPTEMHEGEEILSYRGDNVNGYDPADRTPDPERLLGAYFHSAATLNYVRSILAEGFADLHHPSNWNLHHVKSSTLRQEYQGIVDRLTDALDFMKTIGADPNAGGVQSGAPASTLNTVDIFASHEGLLLEYEQALTRLLTDPTNPTQQKYYNVGTHFIWIGDRTRQLDGAHVEYFRGIENPIGVKCGPSMKPEELVDLLNILDADKQPGKVTLITRYGVDQVDKYLPGHIKAVQESGHVVVWACDPMHGNTKQAVSGVKTRHLIDITKELSQAIRIHKQMGSHLGGVHFELTGDRVTECVGGSMELLDAELLQRYETHCDPRLNYEQALDMAFLIAKYQEKQRGFSGVMSLPYFAKYLRTMLFLNGDKNKSLIVVILTPYRGPENLPAVFLTPEERGVIRGFVEFQSTEDIQGGDLDLAFRVKSEARWSRQRGEARHEYHSKQVLQRQAWNIPIHHSRHGVVAAGKTRFDFEAFLDWQSPSSIQGRRGWLNYRFRATLHRSLFRRDIVFKQDVWVFSSCLPIPSSDYLPNPYAHRGVWQSYLPFTVSIPSENIHLGQRLPMTVQFEPFVRASGHYGQELVIISAVVKLKQYTRLWHRRNVKNETKEVLNVPVHHGWPQTARGFQRTIWVDLPHAPQLSCTTFTQPVQKTHRLKIIMNVKTSAMADRNAKEFRVEMEVNVTGPRPPTAEGPPPYSAFRSRQRSHQHRRISKHAGTPSSISQSKSINMAILDFSKDSEKSISLHFHTQELGPEGQPLYYHTPEVPAVIKGHVEFRAVKETKGSDIELTFEARAESKWTETYGKSTVSYHQVAKLQEKSWEVKLNRTNPKVIAPGVTRYDFEVELQDGLPPSIEGARAWFHYRFKAHIKRDFPRRDMAAKQCVWVYSSCLKANEPLEPKIFKDVWNETLPYSCTIPSDVFYQGQTVPLTVQFDQLLDNGSLQGQDLIVVSAVVKLKQYTTLLEKKLTSTKRKEKKTVVTLPVTEGWPATLQGSTKTILVELPGARQLAGSIESEALIKSHCLKLIMMVRTTTSSEKDAKELRMEMDVKITSPRPEHIKNIAPQHAAPPAYQSIDSDDEDSRPPAFNPAWTSSNGEGSAYPQDVKRHPDL</sequence>
<feature type="binding site" evidence="5">
    <location>
        <position position="455"/>
    </location>
    <ligand>
        <name>Mn(2+)</name>
        <dbReference type="ChEBI" id="CHEBI:29035"/>
    </ligand>
</feature>
<dbReference type="GO" id="GO:0003849">
    <property type="term" value="F:3-deoxy-7-phosphoheptulonate synthase activity"/>
    <property type="evidence" value="ECO:0007669"/>
    <property type="project" value="UniProtKB-EC"/>
</dbReference>
<feature type="binding site" evidence="5">
    <location>
        <position position="383"/>
    </location>
    <ligand>
        <name>Mn(2+)</name>
        <dbReference type="ChEBI" id="CHEBI:29035"/>
    </ligand>
</feature>
<name>A0A9P8A545_MORAP</name>
<feature type="region of interest" description="Disordered" evidence="7">
    <location>
        <begin position="1184"/>
        <end position="1241"/>
    </location>
</feature>
<dbReference type="GO" id="GO:0009073">
    <property type="term" value="P:aromatic amino acid family biosynthetic process"/>
    <property type="evidence" value="ECO:0007669"/>
    <property type="project" value="UniProtKB-KW"/>
</dbReference>
<dbReference type="InterPro" id="IPR002480">
    <property type="entry name" value="DAHP_synth_2"/>
</dbReference>
<evidence type="ECO:0000256" key="7">
    <source>
        <dbReference type="SAM" id="MobiDB-lite"/>
    </source>
</evidence>
<gene>
    <name evidence="9" type="ORF">KVV02_006106</name>
</gene>
<feature type="region of interest" description="Disordered" evidence="7">
    <location>
        <begin position="814"/>
        <end position="854"/>
    </location>
</feature>
<evidence type="ECO:0000256" key="6">
    <source>
        <dbReference type="RuleBase" id="RU363071"/>
    </source>
</evidence>
<evidence type="ECO:0000256" key="5">
    <source>
        <dbReference type="PIRSR" id="PIRSR602480-1"/>
    </source>
</evidence>
<reference evidence="9" key="1">
    <citation type="submission" date="2021-07" db="EMBL/GenBank/DDBJ databases">
        <title>Draft genome of Mortierella alpina, strain LL118, isolated from an aspen leaf litter sample.</title>
        <authorList>
            <person name="Yang S."/>
            <person name="Vinatzer B.A."/>
        </authorList>
    </citation>
    <scope>NUCLEOTIDE SEQUENCE</scope>
    <source>
        <strain evidence="9">LL118</strain>
    </source>
</reference>
<evidence type="ECO:0000256" key="3">
    <source>
        <dbReference type="ARBA" id="ARBA00022679"/>
    </source>
</evidence>
<dbReference type="Gene3D" id="3.20.20.70">
    <property type="entry name" value="Aldolase class I"/>
    <property type="match status" value="1"/>
</dbReference>
<comment type="similarity">
    <text evidence="2 6">Belongs to the class-II DAHP synthase family.</text>
</comment>
<dbReference type="InterPro" id="IPR013785">
    <property type="entry name" value="Aldolase_TIM"/>
</dbReference>
<dbReference type="PANTHER" id="PTHR21337">
    <property type="entry name" value="PHOSPHO-2-DEHYDRO-3-DEOXYHEPTONATE ALDOLASE 1, 2"/>
    <property type="match status" value="1"/>
</dbReference>
<dbReference type="Pfam" id="PF01474">
    <property type="entry name" value="DAHP_synth_2"/>
    <property type="match status" value="1"/>
</dbReference>
<feature type="binding site" evidence="5">
    <location>
        <position position="351"/>
    </location>
    <ligand>
        <name>phosphoenolpyruvate</name>
        <dbReference type="ChEBI" id="CHEBI:58702"/>
    </ligand>
</feature>
<protein>
    <recommendedName>
        <fullName evidence="6">Phospho-2-dehydro-3-deoxyheptonate aldolase</fullName>
        <ecNumber evidence="6">2.5.1.54</ecNumber>
    </recommendedName>
</protein>
<keyword evidence="6" id="KW-0057">Aromatic amino acid biosynthesis</keyword>
<comment type="catalytic activity">
    <reaction evidence="4 6">
        <text>D-erythrose 4-phosphate + phosphoenolpyruvate + H2O = 7-phospho-2-dehydro-3-deoxy-D-arabino-heptonate + phosphate</text>
        <dbReference type="Rhea" id="RHEA:14717"/>
        <dbReference type="ChEBI" id="CHEBI:15377"/>
        <dbReference type="ChEBI" id="CHEBI:16897"/>
        <dbReference type="ChEBI" id="CHEBI:43474"/>
        <dbReference type="ChEBI" id="CHEBI:58394"/>
        <dbReference type="ChEBI" id="CHEBI:58702"/>
        <dbReference type="EC" id="2.5.1.54"/>
    </reaction>
</comment>
<dbReference type="SUPFAM" id="SSF51569">
    <property type="entry name" value="Aldolase"/>
    <property type="match status" value="1"/>
</dbReference>
<dbReference type="PANTHER" id="PTHR21337:SF0">
    <property type="entry name" value="PHOSPHO-2-DEHYDRO-3-DEOXYHEPTONATE ALDOLASE"/>
    <property type="match status" value="1"/>
</dbReference>
<feature type="domain" description="Arrestin-like N-terminal" evidence="8">
    <location>
        <begin position="900"/>
        <end position="1017"/>
    </location>
</feature>
<dbReference type="InterPro" id="IPR014752">
    <property type="entry name" value="Arrestin-like_C"/>
</dbReference>
<dbReference type="EC" id="2.5.1.54" evidence="6"/>
<dbReference type="Proteomes" id="UP000717515">
    <property type="component" value="Unassembled WGS sequence"/>
</dbReference>
<keyword evidence="3 6" id="KW-0808">Transferase</keyword>
<feature type="binding site" evidence="5">
    <location>
        <position position="87"/>
    </location>
    <ligand>
        <name>Mn(2+)</name>
        <dbReference type="ChEBI" id="CHEBI:29035"/>
    </ligand>
</feature>
<feature type="binding site" evidence="5">
    <location>
        <position position="126"/>
    </location>
    <ligand>
        <name>phosphoenolpyruvate</name>
        <dbReference type="ChEBI" id="CHEBI:58702"/>
    </ligand>
</feature>
<dbReference type="AlphaFoldDB" id="A0A9P8A545"/>